<feature type="compositionally biased region" description="Polar residues" evidence="5">
    <location>
        <begin position="148"/>
        <end position="157"/>
    </location>
</feature>
<feature type="region of interest" description="Disordered" evidence="5">
    <location>
        <begin position="716"/>
        <end position="740"/>
    </location>
</feature>
<name>A0A1R0H327_9FUNG</name>
<feature type="compositionally biased region" description="Basic residues" evidence="5">
    <location>
        <begin position="1"/>
        <end position="12"/>
    </location>
</feature>
<sequence length="1118" mass="126086">MNKKTKNSKKSSQRTVKSSAHTTTNFNKNPKKIQNSAKHSTNSKRRKNQDVYEFDAESSGNENGQGKIKSVKKRRFDPGLELNGSDSLSKYAYNPEHDDEDIDSDEAFGESDEEKFGDFKFGSSKKSTEKSDEFSESDYSEEEYSNEGTFLSETIPNNLLEKNLDKKPKVSFKDLLNEDSSNDEFRGFDEEEDRDSETNASESDEEFLNLFEKEEYQKKVEAPYVDKSQEKKSHIKLLASLGVDPNKDKPAYTIEKTEIAQESEFNLGSVTTQEQSTKIDLSDVLGSISKNKNLEAIKSKLEETDALVKTKINKLGALSAPLPKRIQEKFERSAAYEVTKKEVDEWQPIVTQNRLADHLEFPLNHKGIDPHRGAFMSNNFALTDGLEKDIDNILKKSGIEEETLKKYEELELAKENKEQAFARKAELRAVRELLFRQEQKAKRVSKIKSKTYHRILKKEKLRKKQKNEELGGLDEFSESDGEESMDKRSKDEQKRALERMTLRHKGAGKWAKSMQKFGKHNDEVRASLQEQFDQHEELKKKIEEQSEGSNNEDSDSYDGSGNGSKKSESQLALDEIDSLLSDKNDINYESNGILENSKSAGLFKMKFMQNGARLRNEEIKNQALNLRRELMEQSGELEAEENIHETSNTSGRRTFGKPILEKNNFQVKAIKSTKLPNINQSHDDGDYGDISIIGQFNKNGKDSSFINSNTNYKANSDFESPLKSKSVSGNSNENISSNPWIAGNPSASDLLIKQTFDHALNEDSKKVDKASTKLRKAKIAASNAAVLLESTKASMKFHDSKVMIDENFEKIDLSKDVLNAPKGNGKKKLKKSQLLSKGSAAEQEASKDINESKPTATSKPNNPNKPKHASASAATSVNSNNTKQISTTDNKNSNKPSPASSVKSKDSTKSPKNKKDPLSKNKASSKDKALETNKIVSSDYEYDSEEGRENDEIDPTRIFTQKEIIERAFADDAGLFEQEFRAEKKEMIERDYKDGNEFQQEMLPGWGSWSGSDKDSMKLSKFAAEKEAEKQKSLDKLAKSRKDFKLNDVIINKKKIKSTKNFTVEKLPFPFTTPAHYQNSLNIPIGSEWNTASAVSKLTKPRILTKMGKIINPITKSS</sequence>
<feature type="compositionally biased region" description="Basic and acidic residues" evidence="5">
    <location>
        <begin position="533"/>
        <end position="544"/>
    </location>
</feature>
<evidence type="ECO:0000256" key="5">
    <source>
        <dbReference type="SAM" id="MobiDB-lite"/>
    </source>
</evidence>
<feature type="compositionally biased region" description="Low complexity" evidence="5">
    <location>
        <begin position="889"/>
        <end position="902"/>
    </location>
</feature>
<dbReference type="Proteomes" id="UP000187455">
    <property type="component" value="Unassembled WGS sequence"/>
</dbReference>
<dbReference type="AlphaFoldDB" id="A0A1R0H327"/>
<keyword evidence="3" id="KW-0539">Nucleus</keyword>
<keyword evidence="4" id="KW-0175">Coiled coil</keyword>
<evidence type="ECO:0000256" key="2">
    <source>
        <dbReference type="ARBA" id="ARBA00022553"/>
    </source>
</evidence>
<dbReference type="OrthoDB" id="277439at2759"/>
<dbReference type="InterPro" id="IPR006709">
    <property type="entry name" value="SSU_processome_Utp14"/>
</dbReference>
<gene>
    <name evidence="6" type="ORF">AYI68_g2308</name>
</gene>
<comment type="subcellular location">
    <subcellularLocation>
        <location evidence="1">Nucleus</location>
        <location evidence="1">Nucleolus</location>
    </subcellularLocation>
</comment>
<feature type="compositionally biased region" description="Acidic residues" evidence="5">
    <location>
        <begin position="134"/>
        <end position="145"/>
    </location>
</feature>
<feature type="region of interest" description="Disordered" evidence="5">
    <location>
        <begin position="171"/>
        <end position="208"/>
    </location>
</feature>
<dbReference type="STRING" id="133383.A0A1R0H327"/>
<feature type="compositionally biased region" description="Polar residues" evidence="5">
    <location>
        <begin position="13"/>
        <end position="40"/>
    </location>
</feature>
<feature type="compositionally biased region" description="Low complexity" evidence="5">
    <location>
        <begin position="869"/>
        <end position="882"/>
    </location>
</feature>
<evidence type="ECO:0000256" key="3">
    <source>
        <dbReference type="ARBA" id="ARBA00023242"/>
    </source>
</evidence>
<dbReference type="GO" id="GO:0032040">
    <property type="term" value="C:small-subunit processome"/>
    <property type="evidence" value="ECO:0007669"/>
    <property type="project" value="InterPro"/>
</dbReference>
<dbReference type="PANTHER" id="PTHR14150:SF12">
    <property type="entry name" value="U3 SMALL NUCLEOLAR RNA-ASSOCIATED PROTEIN 14 HOMOLOG A"/>
    <property type="match status" value="1"/>
</dbReference>
<proteinExistence type="predicted"/>
<dbReference type="EMBL" id="LSSL01000851">
    <property type="protein sequence ID" value="OLY83550.1"/>
    <property type="molecule type" value="Genomic_DNA"/>
</dbReference>
<evidence type="ECO:0000256" key="1">
    <source>
        <dbReference type="ARBA" id="ARBA00004604"/>
    </source>
</evidence>
<feature type="compositionally biased region" description="Polar residues" evidence="5">
    <location>
        <begin position="716"/>
        <end position="739"/>
    </location>
</feature>
<accession>A0A1R0H327</accession>
<reference evidence="6 7" key="1">
    <citation type="journal article" date="2016" name="Mol. Biol. Evol.">
        <title>Genome-Wide Survey of Gut Fungi (Harpellales) Reveals the First Horizontally Transferred Ubiquitin Gene from a Mosquito Host.</title>
        <authorList>
            <person name="Wang Y."/>
            <person name="White M.M."/>
            <person name="Kvist S."/>
            <person name="Moncalvo J.M."/>
        </authorList>
    </citation>
    <scope>NUCLEOTIDE SEQUENCE [LARGE SCALE GENOMIC DNA]</scope>
    <source>
        <strain evidence="6 7">ALG-7-W6</strain>
    </source>
</reference>
<feature type="region of interest" description="Disordered" evidence="5">
    <location>
        <begin position="1"/>
        <end position="157"/>
    </location>
</feature>
<feature type="compositionally biased region" description="Polar residues" evidence="5">
    <location>
        <begin position="852"/>
        <end position="864"/>
    </location>
</feature>
<dbReference type="GO" id="GO:0006364">
    <property type="term" value="P:rRNA processing"/>
    <property type="evidence" value="ECO:0007669"/>
    <property type="project" value="InterPro"/>
</dbReference>
<feature type="coiled-coil region" evidence="4">
    <location>
        <begin position="609"/>
        <end position="643"/>
    </location>
</feature>
<keyword evidence="7" id="KW-1185">Reference proteome</keyword>
<keyword evidence="2" id="KW-0597">Phosphoprotein</keyword>
<feature type="compositionally biased region" description="Basic and acidic residues" evidence="5">
    <location>
        <begin position="484"/>
        <end position="494"/>
    </location>
</feature>
<feature type="region of interest" description="Disordered" evidence="5">
    <location>
        <begin position="533"/>
        <end position="570"/>
    </location>
</feature>
<feature type="compositionally biased region" description="Acidic residues" evidence="5">
    <location>
        <begin position="940"/>
        <end position="953"/>
    </location>
</feature>
<dbReference type="Pfam" id="PF04615">
    <property type="entry name" value="Utp14"/>
    <property type="match status" value="2"/>
</dbReference>
<evidence type="ECO:0000313" key="6">
    <source>
        <dbReference type="EMBL" id="OLY83550.1"/>
    </source>
</evidence>
<feature type="region of interest" description="Disordered" evidence="5">
    <location>
        <begin position="459"/>
        <end position="494"/>
    </location>
</feature>
<dbReference type="PANTHER" id="PTHR14150">
    <property type="entry name" value="U3 SMALL NUCLEOLAR RNA-ASSOCIATED PROTEIN 14"/>
    <property type="match status" value="1"/>
</dbReference>
<comment type="caution">
    <text evidence="6">The sequence shown here is derived from an EMBL/GenBank/DDBJ whole genome shotgun (WGS) entry which is preliminary data.</text>
</comment>
<feature type="compositionally biased region" description="Acidic residues" evidence="5">
    <location>
        <begin position="97"/>
        <end position="115"/>
    </location>
</feature>
<protein>
    <submittedName>
        <fullName evidence="6">U3 small nucleolar RNA-associated protein 14</fullName>
    </submittedName>
</protein>
<feature type="compositionally biased region" description="Acidic residues" evidence="5">
    <location>
        <begin position="471"/>
        <end position="483"/>
    </location>
</feature>
<evidence type="ECO:0000256" key="4">
    <source>
        <dbReference type="SAM" id="Coils"/>
    </source>
</evidence>
<organism evidence="6 7">
    <name type="scientific">Smittium mucronatum</name>
    <dbReference type="NCBI Taxonomy" id="133383"/>
    <lineage>
        <taxon>Eukaryota</taxon>
        <taxon>Fungi</taxon>
        <taxon>Fungi incertae sedis</taxon>
        <taxon>Zoopagomycota</taxon>
        <taxon>Kickxellomycotina</taxon>
        <taxon>Harpellomycetes</taxon>
        <taxon>Harpellales</taxon>
        <taxon>Legeriomycetaceae</taxon>
        <taxon>Smittium</taxon>
    </lineage>
</organism>
<feature type="coiled-coil region" evidence="4">
    <location>
        <begin position="400"/>
        <end position="430"/>
    </location>
</feature>
<feature type="region of interest" description="Disordered" evidence="5">
    <location>
        <begin position="817"/>
        <end position="955"/>
    </location>
</feature>
<evidence type="ECO:0000313" key="7">
    <source>
        <dbReference type="Proteomes" id="UP000187455"/>
    </source>
</evidence>
<feature type="compositionally biased region" description="Basic and acidic residues" evidence="5">
    <location>
        <begin position="903"/>
        <end position="931"/>
    </location>
</feature>